<evidence type="ECO:0000313" key="2">
    <source>
        <dbReference type="Proteomes" id="UP001204562"/>
    </source>
</evidence>
<protein>
    <recommendedName>
        <fullName evidence="3">Regulatory protein YycH-like domain-containing protein</fullName>
    </recommendedName>
</protein>
<sequence length="257" mass="27027">MLLGVNLFLLVLVAGREARSAQYLGSARDEAVSVLEENGIAMTAALPREMELTAMTVTRDAAAEQAQAAGLLGEAAAAEDGAGSYRGEKGTARFSADGTFSVSLNAGAYPQGGELPGRFGLACLRKMGFEGEASEYDEASGTLTVRQTWQDAPVFSCVATLTYEDGELRGIQGARLTGTPSAEAGETPLTVATVLLRFLAYLKDTGVICREIRSMTAGYTLSTVQINPVHMAPAWYIVTDIQSYYMDAVTGVVTVAG</sequence>
<evidence type="ECO:0008006" key="3">
    <source>
        <dbReference type="Google" id="ProtNLM"/>
    </source>
</evidence>
<proteinExistence type="predicted"/>
<dbReference type="RefSeq" id="WP_256304841.1">
    <property type="nucleotide sequence ID" value="NZ_JANFYS010000051.1"/>
</dbReference>
<dbReference type="AlphaFoldDB" id="A0AAW5JNQ7"/>
<accession>A0AAW5JNQ7</accession>
<name>A0AAW5JNQ7_9FIRM</name>
<dbReference type="EMBL" id="JANFYS010000051">
    <property type="protein sequence ID" value="MCQ4771776.1"/>
    <property type="molecule type" value="Genomic_DNA"/>
</dbReference>
<comment type="caution">
    <text evidence="1">The sequence shown here is derived from an EMBL/GenBank/DDBJ whole genome shotgun (WGS) entry which is preliminary data.</text>
</comment>
<dbReference type="Proteomes" id="UP001204562">
    <property type="component" value="Unassembled WGS sequence"/>
</dbReference>
<organism evidence="1 2">
    <name type="scientific">Intestinimonas massiliensis</name>
    <name type="common">ex Afouda et al. 2020</name>
    <dbReference type="NCBI Taxonomy" id="1673721"/>
    <lineage>
        <taxon>Bacteria</taxon>
        <taxon>Bacillati</taxon>
        <taxon>Bacillota</taxon>
        <taxon>Clostridia</taxon>
        <taxon>Eubacteriales</taxon>
        <taxon>Intestinimonas</taxon>
    </lineage>
</organism>
<gene>
    <name evidence="1" type="ORF">NE579_15145</name>
</gene>
<reference evidence="1" key="1">
    <citation type="submission" date="2022-06" db="EMBL/GenBank/DDBJ databases">
        <title>Isolation of gut microbiota from human fecal samples.</title>
        <authorList>
            <person name="Pamer E.G."/>
            <person name="Barat B."/>
            <person name="Waligurski E."/>
            <person name="Medina S."/>
            <person name="Paddock L."/>
            <person name="Mostad J."/>
        </authorList>
    </citation>
    <scope>NUCLEOTIDE SEQUENCE</scope>
    <source>
        <strain evidence="1">DFI.9.91</strain>
    </source>
</reference>
<evidence type="ECO:0000313" key="1">
    <source>
        <dbReference type="EMBL" id="MCQ4771776.1"/>
    </source>
</evidence>